<dbReference type="Pfam" id="PF21186">
    <property type="entry name" value="DUF6852"/>
    <property type="match status" value="1"/>
</dbReference>
<dbReference type="InterPro" id="IPR041218">
    <property type="entry name" value="DUF5606"/>
</dbReference>
<evidence type="ECO:0000313" key="3">
    <source>
        <dbReference type="EMBL" id="MBC5623130.1"/>
    </source>
</evidence>
<evidence type="ECO:0000259" key="1">
    <source>
        <dbReference type="Pfam" id="PF18347"/>
    </source>
</evidence>
<dbReference type="InterPro" id="IPR049281">
    <property type="entry name" value="BVU_3817-like_C_sf"/>
</dbReference>
<protein>
    <submittedName>
        <fullName evidence="3">DUF5606 domain-containing protein</fullName>
    </submittedName>
</protein>
<dbReference type="Gene3D" id="1.10.10.1650">
    <property type="match status" value="1"/>
</dbReference>
<reference evidence="3 4" key="1">
    <citation type="submission" date="2020-08" db="EMBL/GenBank/DDBJ databases">
        <title>Genome public.</title>
        <authorList>
            <person name="Liu C."/>
            <person name="Sun Q."/>
        </authorList>
    </citation>
    <scope>NUCLEOTIDE SEQUENCE [LARGE SCALE GENOMIC DNA]</scope>
    <source>
        <strain evidence="3 4">NSJ-56</strain>
    </source>
</reference>
<comment type="caution">
    <text evidence="3">The sequence shown here is derived from an EMBL/GenBank/DDBJ whole genome shotgun (WGS) entry which is preliminary data.</text>
</comment>
<dbReference type="InterPro" id="IPR049282">
    <property type="entry name" value="BVU_3817_N_sf"/>
</dbReference>
<dbReference type="RefSeq" id="WP_186978153.1">
    <property type="nucleotide sequence ID" value="NZ_JACOOH010000009.1"/>
</dbReference>
<organism evidence="3 4">
    <name type="scientific">Butyricimonas hominis</name>
    <dbReference type="NCBI Taxonomy" id="2763032"/>
    <lineage>
        <taxon>Bacteria</taxon>
        <taxon>Pseudomonadati</taxon>
        <taxon>Bacteroidota</taxon>
        <taxon>Bacteroidia</taxon>
        <taxon>Bacteroidales</taxon>
        <taxon>Odoribacteraceae</taxon>
        <taxon>Butyricimonas</taxon>
    </lineage>
</organism>
<feature type="domain" description="DUF6852" evidence="2">
    <location>
        <begin position="50"/>
        <end position="118"/>
    </location>
</feature>
<dbReference type="Proteomes" id="UP000646484">
    <property type="component" value="Unassembled WGS sequence"/>
</dbReference>
<evidence type="ECO:0000313" key="4">
    <source>
        <dbReference type="Proteomes" id="UP000646484"/>
    </source>
</evidence>
<proteinExistence type="predicted"/>
<keyword evidence="4" id="KW-1185">Reference proteome</keyword>
<feature type="domain" description="DUF5606" evidence="1">
    <location>
        <begin position="2"/>
        <end position="47"/>
    </location>
</feature>
<sequence length="137" mass="15996">MLKEILSISGKPGLYKLISNTSNALIVESLLDGKRFPAYSNAKIISLEDISIYTEDEDMPLKEVFKRIYKKEEGKPTINHKEASNVITNYIESVVPEYDADRVYVSDMRKMIQWYNLLLEKNMLNLEEEEEKKEEEK</sequence>
<gene>
    <name evidence="3" type="ORF">H8S64_18715</name>
</gene>
<name>A0ABR7D737_9BACT</name>
<dbReference type="Gene3D" id="2.30.30.730">
    <property type="match status" value="1"/>
</dbReference>
<evidence type="ECO:0000259" key="2">
    <source>
        <dbReference type="Pfam" id="PF21186"/>
    </source>
</evidence>
<dbReference type="EMBL" id="JACOOH010000009">
    <property type="protein sequence ID" value="MBC5623130.1"/>
    <property type="molecule type" value="Genomic_DNA"/>
</dbReference>
<accession>A0ABR7D737</accession>
<dbReference type="Pfam" id="PF18347">
    <property type="entry name" value="DUF5606"/>
    <property type="match status" value="1"/>
</dbReference>
<dbReference type="InterPro" id="IPR049280">
    <property type="entry name" value="DUF6852"/>
</dbReference>